<dbReference type="PROSITE" id="PS50192">
    <property type="entry name" value="T_SNARE"/>
    <property type="match status" value="1"/>
</dbReference>
<evidence type="ECO:0000313" key="2">
    <source>
        <dbReference type="EMBL" id="KAJ8309374.1"/>
    </source>
</evidence>
<comment type="caution">
    <text evidence="2">The sequence shown here is derived from an EMBL/GenBank/DDBJ whole genome shotgun (WGS) entry which is preliminary data.</text>
</comment>
<proteinExistence type="predicted"/>
<dbReference type="PANTHER" id="PTHR19305">
    <property type="entry name" value="SYNAPTOSOMAL ASSOCIATED PROTEIN"/>
    <property type="match status" value="1"/>
</dbReference>
<dbReference type="Gene3D" id="1.20.5.110">
    <property type="match status" value="1"/>
</dbReference>
<dbReference type="PANTHER" id="PTHR19305:SF14">
    <property type="entry name" value="SYNAPTOSOMAL-ASSOCIATED PROTEIN-RELATED"/>
    <property type="match status" value="1"/>
</dbReference>
<keyword evidence="3" id="KW-1185">Reference proteome</keyword>
<dbReference type="SUPFAM" id="SSF58038">
    <property type="entry name" value="SNARE fusion complex"/>
    <property type="match status" value="1"/>
</dbReference>
<dbReference type="InterPro" id="IPR000727">
    <property type="entry name" value="T_SNARE_dom"/>
</dbReference>
<feature type="domain" description="T-SNARE coiled-coil homology" evidence="1">
    <location>
        <begin position="1"/>
        <end position="42"/>
    </location>
</feature>
<protein>
    <recommendedName>
        <fullName evidence="1">t-SNARE coiled-coil homology domain-containing protein</fullName>
    </recommendedName>
</protein>
<dbReference type="EMBL" id="JARBDR010000657">
    <property type="protein sequence ID" value="KAJ8309374.1"/>
    <property type="molecule type" value="Genomic_DNA"/>
</dbReference>
<reference evidence="2 3" key="1">
    <citation type="submission" date="2022-12" db="EMBL/GenBank/DDBJ databases">
        <title>Chromosome-level genome of Tegillarca granosa.</title>
        <authorList>
            <person name="Kim J."/>
        </authorList>
    </citation>
    <scope>NUCLEOTIDE SEQUENCE [LARGE SCALE GENOMIC DNA]</scope>
    <source>
        <strain evidence="2">Teg-2019</strain>
        <tissue evidence="2">Adductor muscle</tissue>
    </source>
</reference>
<evidence type="ECO:0000313" key="3">
    <source>
        <dbReference type="Proteomes" id="UP001217089"/>
    </source>
</evidence>
<sequence>MENNLVEVSGMIGNLRNMAVDMGNEIESQNRQVDRISSKFTDRVAFFDILFAFSFENEYNSGFLKPSTKPETKISLSFPTLYYKSWKLSFMIDRKGGKSTLIDVIAIIRTITVMQY</sequence>
<gene>
    <name evidence="2" type="ORF">KUTeg_014248</name>
</gene>
<accession>A0ABQ9EWF4</accession>
<evidence type="ECO:0000259" key="1">
    <source>
        <dbReference type="PROSITE" id="PS50192"/>
    </source>
</evidence>
<organism evidence="2 3">
    <name type="scientific">Tegillarca granosa</name>
    <name type="common">Malaysian cockle</name>
    <name type="synonym">Anadara granosa</name>
    <dbReference type="NCBI Taxonomy" id="220873"/>
    <lineage>
        <taxon>Eukaryota</taxon>
        <taxon>Metazoa</taxon>
        <taxon>Spiralia</taxon>
        <taxon>Lophotrochozoa</taxon>
        <taxon>Mollusca</taxon>
        <taxon>Bivalvia</taxon>
        <taxon>Autobranchia</taxon>
        <taxon>Pteriomorphia</taxon>
        <taxon>Arcoida</taxon>
        <taxon>Arcoidea</taxon>
        <taxon>Arcidae</taxon>
        <taxon>Tegillarca</taxon>
    </lineage>
</organism>
<name>A0ABQ9EWF4_TEGGR</name>
<dbReference type="Proteomes" id="UP001217089">
    <property type="component" value="Unassembled WGS sequence"/>
</dbReference>